<dbReference type="AlphaFoldDB" id="A0AAV4MHK2"/>
<comment type="caution">
    <text evidence="13">The sequence shown here is derived from an EMBL/GenBank/DDBJ whole genome shotgun (WGS) entry which is preliminary data.</text>
</comment>
<reference evidence="13 14" key="1">
    <citation type="submission" date="2021-06" db="EMBL/GenBank/DDBJ databases">
        <title>Caerostris darwini draft genome.</title>
        <authorList>
            <person name="Kono N."/>
            <person name="Arakawa K."/>
        </authorList>
    </citation>
    <scope>NUCLEOTIDE SEQUENCE [LARGE SCALE GENOMIC DNA]</scope>
</reference>
<keyword evidence="10" id="KW-1015">Disulfide bond</keyword>
<evidence type="ECO:0000256" key="5">
    <source>
        <dbReference type="ARBA" id="ARBA00022490"/>
    </source>
</evidence>
<gene>
    <name evidence="13" type="primary">Sgcz</name>
    <name evidence="13" type="ORF">CDAR_613931</name>
</gene>
<protein>
    <submittedName>
        <fullName evidence="13">Zeta-sarcoglycan</fullName>
    </submittedName>
</protein>
<organism evidence="13 14">
    <name type="scientific">Caerostris darwini</name>
    <dbReference type="NCBI Taxonomy" id="1538125"/>
    <lineage>
        <taxon>Eukaryota</taxon>
        <taxon>Metazoa</taxon>
        <taxon>Ecdysozoa</taxon>
        <taxon>Arthropoda</taxon>
        <taxon>Chelicerata</taxon>
        <taxon>Arachnida</taxon>
        <taxon>Araneae</taxon>
        <taxon>Araneomorphae</taxon>
        <taxon>Entelegynae</taxon>
        <taxon>Araneoidea</taxon>
        <taxon>Araneidae</taxon>
        <taxon>Caerostris</taxon>
    </lineage>
</organism>
<evidence type="ECO:0000256" key="4">
    <source>
        <dbReference type="ARBA" id="ARBA00022475"/>
    </source>
</evidence>
<dbReference type="GO" id="GO:0016012">
    <property type="term" value="C:sarcoglycan complex"/>
    <property type="evidence" value="ECO:0007669"/>
    <property type="project" value="InterPro"/>
</dbReference>
<dbReference type="PANTHER" id="PTHR12939:SF10">
    <property type="entry name" value="EG:4F1.1 PROTEIN"/>
    <property type="match status" value="1"/>
</dbReference>
<evidence type="ECO:0000256" key="6">
    <source>
        <dbReference type="ARBA" id="ARBA00022692"/>
    </source>
</evidence>
<keyword evidence="11" id="KW-0325">Glycoprotein</keyword>
<keyword evidence="7" id="KW-0735">Signal-anchor</keyword>
<dbReference type="GO" id="GO:0060047">
    <property type="term" value="P:heart contraction"/>
    <property type="evidence" value="ECO:0007669"/>
    <property type="project" value="TreeGrafter"/>
</dbReference>
<evidence type="ECO:0000313" key="14">
    <source>
        <dbReference type="Proteomes" id="UP001054837"/>
    </source>
</evidence>
<dbReference type="InterPro" id="IPR039972">
    <property type="entry name" value="Sarcoglycan_gamma/delta/zeta"/>
</dbReference>
<dbReference type="Proteomes" id="UP001054837">
    <property type="component" value="Unassembled WGS sequence"/>
</dbReference>
<evidence type="ECO:0000256" key="10">
    <source>
        <dbReference type="ARBA" id="ARBA00023157"/>
    </source>
</evidence>
<sequence length="227" mass="25140">MLITVTFTSLKHDLNFNTLVDQPLRIESARNITIHTRNSKGKITSRLNLGDGRLDLVTSQFTIRKSTGELLLKADGKEVIMAADKMRVTGKGGVTFSGSIQTPIIKSEPSRQLKLESPTRTLRVQAPEGIGIESKTSDISATCLKDLKLQSKEGRIWLDSEQILFRNLRTALPTSRGRSYHGIYAMCSCENGRLFLSSPEGHCQADEEIKENYNRASSSKEVVSQVA</sequence>
<dbReference type="Pfam" id="PF04790">
    <property type="entry name" value="Sarcoglycan_1"/>
    <property type="match status" value="1"/>
</dbReference>
<keyword evidence="8" id="KW-1133">Transmembrane helix</keyword>
<evidence type="ECO:0000313" key="13">
    <source>
        <dbReference type="EMBL" id="GIX71770.1"/>
    </source>
</evidence>
<keyword evidence="14" id="KW-1185">Reference proteome</keyword>
<evidence type="ECO:0000256" key="7">
    <source>
        <dbReference type="ARBA" id="ARBA00022968"/>
    </source>
</evidence>
<dbReference type="PANTHER" id="PTHR12939">
    <property type="entry name" value="SARCOGLYCAN"/>
    <property type="match status" value="1"/>
</dbReference>
<comment type="similarity">
    <text evidence="3">Belongs to the sarcoglycan beta/delta/gamma/zeta family.</text>
</comment>
<evidence type="ECO:0000256" key="11">
    <source>
        <dbReference type="ARBA" id="ARBA00023180"/>
    </source>
</evidence>
<evidence type="ECO:0000256" key="12">
    <source>
        <dbReference type="ARBA" id="ARBA00023212"/>
    </source>
</evidence>
<evidence type="ECO:0000256" key="3">
    <source>
        <dbReference type="ARBA" id="ARBA00007574"/>
    </source>
</evidence>
<dbReference type="EMBL" id="BPLQ01000481">
    <property type="protein sequence ID" value="GIX71770.1"/>
    <property type="molecule type" value="Genomic_DNA"/>
</dbReference>
<proteinExistence type="inferred from homology"/>
<dbReference type="InterPro" id="IPR006875">
    <property type="entry name" value="Sarcoglycan"/>
</dbReference>
<evidence type="ECO:0000256" key="9">
    <source>
        <dbReference type="ARBA" id="ARBA00023136"/>
    </source>
</evidence>
<name>A0AAV4MHK2_9ARAC</name>
<evidence type="ECO:0000256" key="2">
    <source>
        <dbReference type="ARBA" id="ARBA00004274"/>
    </source>
</evidence>
<dbReference type="GO" id="GO:0042383">
    <property type="term" value="C:sarcolemma"/>
    <property type="evidence" value="ECO:0007669"/>
    <property type="project" value="UniProtKB-SubCell"/>
</dbReference>
<keyword evidence="9" id="KW-0472">Membrane</keyword>
<keyword evidence="12" id="KW-0206">Cytoskeleton</keyword>
<accession>A0AAV4MHK2</accession>
<keyword evidence="5" id="KW-0963">Cytoplasm</keyword>
<keyword evidence="4" id="KW-1003">Cell membrane</keyword>
<evidence type="ECO:0000256" key="1">
    <source>
        <dbReference type="ARBA" id="ARBA00004245"/>
    </source>
</evidence>
<evidence type="ECO:0000256" key="8">
    <source>
        <dbReference type="ARBA" id="ARBA00022989"/>
    </source>
</evidence>
<dbReference type="GO" id="GO:0005856">
    <property type="term" value="C:cytoskeleton"/>
    <property type="evidence" value="ECO:0007669"/>
    <property type="project" value="UniProtKB-SubCell"/>
</dbReference>
<comment type="subcellular location">
    <subcellularLocation>
        <location evidence="2">Cell membrane</location>
        <location evidence="2">Sarcolemma</location>
        <topology evidence="2">Single-pass type II membrane protein</topology>
    </subcellularLocation>
    <subcellularLocation>
        <location evidence="1">Cytoplasm</location>
        <location evidence="1">Cytoskeleton</location>
    </subcellularLocation>
</comment>
<keyword evidence="6" id="KW-0812">Transmembrane</keyword>